<keyword evidence="2" id="KW-1185">Reference proteome</keyword>
<accession>A0AAD7TNZ6</accession>
<protein>
    <submittedName>
        <fullName evidence="1">Uncharacterized protein</fullName>
    </submittedName>
</protein>
<name>A0AAD7TNZ6_9APHY</name>
<evidence type="ECO:0000313" key="1">
    <source>
        <dbReference type="EMBL" id="KAJ8468825.1"/>
    </source>
</evidence>
<gene>
    <name evidence="1" type="ORF">ONZ51_g9394</name>
</gene>
<dbReference type="EMBL" id="JAPEVG010000319">
    <property type="protein sequence ID" value="KAJ8468825.1"/>
    <property type="molecule type" value="Genomic_DNA"/>
</dbReference>
<organism evidence="1 2">
    <name type="scientific">Trametes cubensis</name>
    <dbReference type="NCBI Taxonomy" id="1111947"/>
    <lineage>
        <taxon>Eukaryota</taxon>
        <taxon>Fungi</taxon>
        <taxon>Dikarya</taxon>
        <taxon>Basidiomycota</taxon>
        <taxon>Agaricomycotina</taxon>
        <taxon>Agaricomycetes</taxon>
        <taxon>Polyporales</taxon>
        <taxon>Polyporaceae</taxon>
        <taxon>Trametes</taxon>
    </lineage>
</organism>
<evidence type="ECO:0000313" key="2">
    <source>
        <dbReference type="Proteomes" id="UP001215151"/>
    </source>
</evidence>
<reference evidence="1" key="1">
    <citation type="submission" date="2022-11" db="EMBL/GenBank/DDBJ databases">
        <title>Genome Sequence of Cubamyces cubensis.</title>
        <authorList>
            <person name="Buettner E."/>
        </authorList>
    </citation>
    <scope>NUCLEOTIDE SEQUENCE</scope>
    <source>
        <strain evidence="1">MPL-01</strain>
    </source>
</reference>
<sequence length="565" mass="64416">MRPDSSALFDLSPGIFDPHSNLSLLYLRLEPIYTSHGTLPSFFNMDCERYTEVSRIDRSPYLYPATKLDGAIQERVRKQYNGCCPLCSLWDTGIFRKDALIYYIIPPTVKGRSQMAWLVDAGLIDKIEFNREDNLILHDLKILRDWEQQRSTADVSGMTTLAALPLEALSGFFSILYTYGVSDGRQEFSCAVVKIATDSLTPAQVAYHMMPPDGRCIPTRLDGGAGRDLDLLIQLNTPERKGRLNPYFVLVHALEMVGCGYIPADVFLYQVKENIVQGVPVAGINPINKYREYLLKLRDLYAMPTPHEPCADPSTRNVLSPVAEEDTSRSTPRAWSYDRCMLCGTEKDVVDVPAVPEDLEGDWRWHPTWLYKLGIISDDHPYNAKSLSNIMKLCLNHGHAYKNNMWRWIPSAEYRKEMAERPIRATPPIEFDDRGYIQPSRPKTYEEDGETTKVPITFQPVLETSFDVLIFLPHEMSDLGGQQEIDRLAAAEQRVVPEWMRLRLDPEVVFAVALATLGTMYWPAPDIKLKGIEQECLTIRDRWNAQVPHNTIPSIRLLNIPEPYE</sequence>
<dbReference type="AlphaFoldDB" id="A0AAD7TNZ6"/>
<proteinExistence type="predicted"/>
<dbReference type="Proteomes" id="UP001215151">
    <property type="component" value="Unassembled WGS sequence"/>
</dbReference>
<comment type="caution">
    <text evidence="1">The sequence shown here is derived from an EMBL/GenBank/DDBJ whole genome shotgun (WGS) entry which is preliminary data.</text>
</comment>